<sequence>MSFEGLKDLDLLIREEISSIDKIASTARENSTSTIPKNKNHSTESNLLYPPKTPILTPCTPSVTQSREGNGSMNIEITKKEGIKGMFEKCKKKPLREIQNLTSPDEEDRIDSKEYDVFYEVEEEEEEVDDYIDRLNNSRSDTLKKSSQNSFGVKSKDKDHLKVKTNSNNGSYHFIGSSFGKNSIPALKECMKEKQKLQKSDPIVYENKMSEEVKLNDTLQYSQEPQSSEKGGPGSKSPCSSSVDAKSPSNISIQTLFSQLQYLEKAPITLKDLFSTPVNVNEPAQLHTLYEKFKTVPREVLFKQFVINQRQTIPVRTQKEAQVSDLTTENLRLKHEISTLKNENARL</sequence>
<name>A0AAD2D547_EUPCR</name>
<dbReference type="Proteomes" id="UP001295684">
    <property type="component" value="Unassembled WGS sequence"/>
</dbReference>
<accession>A0AAD2D547</accession>
<organism evidence="2 3">
    <name type="scientific">Euplotes crassus</name>
    <dbReference type="NCBI Taxonomy" id="5936"/>
    <lineage>
        <taxon>Eukaryota</taxon>
        <taxon>Sar</taxon>
        <taxon>Alveolata</taxon>
        <taxon>Ciliophora</taxon>
        <taxon>Intramacronucleata</taxon>
        <taxon>Spirotrichea</taxon>
        <taxon>Hypotrichia</taxon>
        <taxon>Euplotida</taxon>
        <taxon>Euplotidae</taxon>
        <taxon>Moneuplotes</taxon>
    </lineage>
</organism>
<comment type="caution">
    <text evidence="2">The sequence shown here is derived from an EMBL/GenBank/DDBJ whole genome shotgun (WGS) entry which is preliminary data.</text>
</comment>
<gene>
    <name evidence="2" type="ORF">ECRASSUSDP1_LOCUS22985</name>
</gene>
<feature type="compositionally biased region" description="Polar residues" evidence="1">
    <location>
        <begin position="139"/>
        <end position="152"/>
    </location>
</feature>
<feature type="compositionally biased region" description="Low complexity" evidence="1">
    <location>
        <begin position="224"/>
        <end position="242"/>
    </location>
</feature>
<reference evidence="2" key="1">
    <citation type="submission" date="2023-07" db="EMBL/GenBank/DDBJ databases">
        <authorList>
            <consortium name="AG Swart"/>
            <person name="Singh M."/>
            <person name="Singh A."/>
            <person name="Seah K."/>
            <person name="Emmerich C."/>
        </authorList>
    </citation>
    <scope>NUCLEOTIDE SEQUENCE</scope>
    <source>
        <strain evidence="2">DP1</strain>
    </source>
</reference>
<evidence type="ECO:0000256" key="1">
    <source>
        <dbReference type="SAM" id="MobiDB-lite"/>
    </source>
</evidence>
<feature type="compositionally biased region" description="Polar residues" evidence="1">
    <location>
        <begin position="27"/>
        <end position="37"/>
    </location>
</feature>
<feature type="region of interest" description="Disordered" evidence="1">
    <location>
        <begin position="26"/>
        <end position="78"/>
    </location>
</feature>
<evidence type="ECO:0000313" key="2">
    <source>
        <dbReference type="EMBL" id="CAI2381529.1"/>
    </source>
</evidence>
<feature type="region of interest" description="Disordered" evidence="1">
    <location>
        <begin position="139"/>
        <end position="167"/>
    </location>
</feature>
<proteinExistence type="predicted"/>
<protein>
    <submittedName>
        <fullName evidence="2">Uncharacterized protein</fullName>
    </submittedName>
</protein>
<feature type="compositionally biased region" description="Polar residues" evidence="1">
    <location>
        <begin position="59"/>
        <end position="75"/>
    </location>
</feature>
<dbReference type="AlphaFoldDB" id="A0AAD2D547"/>
<keyword evidence="3" id="KW-1185">Reference proteome</keyword>
<feature type="region of interest" description="Disordered" evidence="1">
    <location>
        <begin position="218"/>
        <end position="246"/>
    </location>
</feature>
<dbReference type="EMBL" id="CAMPGE010023608">
    <property type="protein sequence ID" value="CAI2381529.1"/>
    <property type="molecule type" value="Genomic_DNA"/>
</dbReference>
<evidence type="ECO:0000313" key="3">
    <source>
        <dbReference type="Proteomes" id="UP001295684"/>
    </source>
</evidence>